<accession>Q4N1G3</accession>
<dbReference type="InParanoid" id="Q4N1G3"/>
<sequence length="164" mass="19242">MILISAFQSSWLSRTSLLQDTKNSDIEKLKKLVNNLMNELDANLKVLEQKKEEIKLLDTEIIELEKSITKISNEYFLQYILYTIYIYVPSCIIYRLCEIDSLIELNKIKLNSLEENIKDKNIECDLIKSHISSIESKINSLVLGVKKRQMVNEEIRNKIVIRVY</sequence>
<keyword evidence="1" id="KW-0175">Coiled coil</keyword>
<reference evidence="2 3" key="1">
    <citation type="journal article" date="2005" name="Science">
        <title>Genome sequence of Theileria parva, a bovine pathogen that transforms lymphocytes.</title>
        <authorList>
            <person name="Gardner M.J."/>
            <person name="Bishop R."/>
            <person name="Shah T."/>
            <person name="de Villiers E.P."/>
            <person name="Carlton J.M."/>
            <person name="Hall N."/>
            <person name="Ren Q."/>
            <person name="Paulsen I.T."/>
            <person name="Pain A."/>
            <person name="Berriman M."/>
            <person name="Wilson R.J.M."/>
            <person name="Sato S."/>
            <person name="Ralph S.A."/>
            <person name="Mann D.J."/>
            <person name="Xiong Z."/>
            <person name="Shallom S.J."/>
            <person name="Weidman J."/>
            <person name="Jiang L."/>
            <person name="Lynn J."/>
            <person name="Weaver B."/>
            <person name="Shoaibi A."/>
            <person name="Domingo A.R."/>
            <person name="Wasawo D."/>
            <person name="Crabtree J."/>
            <person name="Wortman J.R."/>
            <person name="Haas B."/>
            <person name="Angiuoli S.V."/>
            <person name="Creasy T.H."/>
            <person name="Lu C."/>
            <person name="Suh B."/>
            <person name="Silva J.C."/>
            <person name="Utterback T.R."/>
            <person name="Feldblyum T.V."/>
            <person name="Pertea M."/>
            <person name="Allen J."/>
            <person name="Nierman W.C."/>
            <person name="Taracha E.L.N."/>
            <person name="Salzberg S.L."/>
            <person name="White O.R."/>
            <person name="Fitzhugh H.A."/>
            <person name="Morzaria S."/>
            <person name="Venter J.C."/>
            <person name="Fraser C.M."/>
            <person name="Nene V."/>
        </authorList>
    </citation>
    <scope>NUCLEOTIDE SEQUENCE [LARGE SCALE GENOMIC DNA]</scope>
    <source>
        <strain evidence="2 3">Muguga</strain>
    </source>
</reference>
<keyword evidence="3" id="KW-1185">Reference proteome</keyword>
<protein>
    <submittedName>
        <fullName evidence="2">Uncharacterized protein</fullName>
    </submittedName>
</protein>
<comment type="caution">
    <text evidence="2">The sequence shown here is derived from an EMBL/GenBank/DDBJ whole genome shotgun (WGS) entry which is preliminary data.</text>
</comment>
<dbReference type="AlphaFoldDB" id="Q4N1G3"/>
<dbReference type="GeneID" id="3501218"/>
<evidence type="ECO:0000313" key="3">
    <source>
        <dbReference type="Proteomes" id="UP000001949"/>
    </source>
</evidence>
<dbReference type="EMBL" id="AAGK01000004">
    <property type="protein sequence ID" value="EAN32135.1"/>
    <property type="molecule type" value="Genomic_DNA"/>
</dbReference>
<dbReference type="Proteomes" id="UP000001949">
    <property type="component" value="Unassembled WGS sequence"/>
</dbReference>
<proteinExistence type="predicted"/>
<evidence type="ECO:0000313" key="2">
    <source>
        <dbReference type="EMBL" id="EAN32135.1"/>
    </source>
</evidence>
<dbReference type="VEuPathDB" id="PiroplasmaDB:TpMuguga_04g00782"/>
<dbReference type="RefSeq" id="XP_764418.1">
    <property type="nucleotide sequence ID" value="XM_759325.1"/>
</dbReference>
<organism evidence="2 3">
    <name type="scientific">Theileria parva</name>
    <name type="common">East coast fever infection agent</name>
    <dbReference type="NCBI Taxonomy" id="5875"/>
    <lineage>
        <taxon>Eukaryota</taxon>
        <taxon>Sar</taxon>
        <taxon>Alveolata</taxon>
        <taxon>Apicomplexa</taxon>
        <taxon>Aconoidasida</taxon>
        <taxon>Piroplasmida</taxon>
        <taxon>Theileriidae</taxon>
        <taxon>Theileria</taxon>
    </lineage>
</organism>
<dbReference type="eggNOG" id="ENOG502QX1D">
    <property type="taxonomic scope" value="Eukaryota"/>
</dbReference>
<feature type="coiled-coil region" evidence="1">
    <location>
        <begin position="19"/>
        <end position="74"/>
    </location>
</feature>
<feature type="coiled-coil region" evidence="1">
    <location>
        <begin position="103"/>
        <end position="130"/>
    </location>
</feature>
<name>Q4N1G3_THEPA</name>
<dbReference type="KEGG" id="tpv:TP04_0782"/>
<gene>
    <name evidence="2" type="ordered locus">TP04_0782</name>
</gene>
<evidence type="ECO:0000256" key="1">
    <source>
        <dbReference type="SAM" id="Coils"/>
    </source>
</evidence>